<accession>F7VTQ1</accession>
<protein>
    <submittedName>
        <fullName evidence="1">WGS project CABT00000000 data, contig 2.7</fullName>
    </submittedName>
</protein>
<evidence type="ECO:0000313" key="2">
    <source>
        <dbReference type="Proteomes" id="UP000001881"/>
    </source>
</evidence>
<organism evidence="1 2">
    <name type="scientific">Sordaria macrospora (strain ATCC MYA-333 / DSM 997 / K(L3346) / K-hell)</name>
    <dbReference type="NCBI Taxonomy" id="771870"/>
    <lineage>
        <taxon>Eukaryota</taxon>
        <taxon>Fungi</taxon>
        <taxon>Dikarya</taxon>
        <taxon>Ascomycota</taxon>
        <taxon>Pezizomycotina</taxon>
        <taxon>Sordariomycetes</taxon>
        <taxon>Sordariomycetidae</taxon>
        <taxon>Sordariales</taxon>
        <taxon>Sordariaceae</taxon>
        <taxon>Sordaria</taxon>
    </lineage>
</organism>
<dbReference type="AlphaFoldDB" id="F7VTQ1"/>
<proteinExistence type="predicted"/>
<dbReference type="EMBL" id="CABT02000007">
    <property type="protein sequence ID" value="CCC08889.1"/>
    <property type="molecule type" value="Genomic_DNA"/>
</dbReference>
<name>F7VTQ1_SORMK</name>
<gene>
    <name evidence="1" type="ORF">SMAC_12816</name>
</gene>
<sequence length="50" mass="5449">MESQDCSTGLSCGLTATDFGNDLGAGVGQVCVLQHFRRTKWVCRKDVKMV</sequence>
<dbReference type="HOGENOM" id="CLU_3125996_0_0_1"/>
<dbReference type="Proteomes" id="UP000001881">
    <property type="component" value="Unassembled WGS sequence"/>
</dbReference>
<dbReference type="InParanoid" id="F7VTQ1"/>
<dbReference type="VEuPathDB" id="FungiDB:SMAC_12816"/>
<comment type="caution">
    <text evidence="1">The sequence shown here is derived from an EMBL/GenBank/DDBJ whole genome shotgun (WGS) entry which is preliminary data.</text>
</comment>
<keyword evidence="2" id="KW-1185">Reference proteome</keyword>
<evidence type="ECO:0000313" key="1">
    <source>
        <dbReference type="EMBL" id="CCC08889.1"/>
    </source>
</evidence>
<reference evidence="1 2" key="1">
    <citation type="journal article" date="2010" name="PLoS Genet.">
        <title>De novo assembly of a 40 Mb eukaryotic genome from short sequence reads: Sordaria macrospora, a model organism for fungal morphogenesis.</title>
        <authorList>
            <person name="Nowrousian M."/>
            <person name="Stajich J."/>
            <person name="Chu M."/>
            <person name="Engh I."/>
            <person name="Espagne E."/>
            <person name="Halliday K."/>
            <person name="Kamerewerd J."/>
            <person name="Kempken F."/>
            <person name="Knab B."/>
            <person name="Kuo H.C."/>
            <person name="Osiewacz H.D."/>
            <person name="Poeggeler S."/>
            <person name="Read N."/>
            <person name="Seiler S."/>
            <person name="Smith K."/>
            <person name="Zickler D."/>
            <person name="Kueck U."/>
            <person name="Freitag M."/>
        </authorList>
    </citation>
    <scope>NUCLEOTIDE SEQUENCE [LARGE SCALE GENOMIC DNA]</scope>
    <source>
        <strain evidence="2">ATCC MYA-333 / DSM 997 / K(L3346) / K-hell</strain>
        <tissue evidence="1">Mycelium</tissue>
    </source>
</reference>